<sequence length="112" mass="12257">MEANTLIVFIDLSAGLWDFAKLGVLQGLLGCHLITHAQLQRGGGGAASKLAEEQIKLMVRLEAWCQDDVERKPLPHSQALRLLPDDVSLYEYLQGQGSNGMAGMEKEYSSTL</sequence>
<comment type="caution">
    <text evidence="1">The sequence shown here is derived from an EMBL/GenBank/DDBJ whole genome shotgun (WGS) entry which is preliminary data.</text>
</comment>
<dbReference type="EMBL" id="BEZZ01000312">
    <property type="protein sequence ID" value="GCC30598.1"/>
    <property type="molecule type" value="Genomic_DNA"/>
</dbReference>
<dbReference type="Proteomes" id="UP000287033">
    <property type="component" value="Unassembled WGS sequence"/>
</dbReference>
<evidence type="ECO:0000313" key="2">
    <source>
        <dbReference type="Proteomes" id="UP000287033"/>
    </source>
</evidence>
<protein>
    <submittedName>
        <fullName evidence="1">Uncharacterized protein</fullName>
    </submittedName>
</protein>
<evidence type="ECO:0000313" key="1">
    <source>
        <dbReference type="EMBL" id="GCC30598.1"/>
    </source>
</evidence>
<name>A0A401SJM5_CHIPU</name>
<keyword evidence="2" id="KW-1185">Reference proteome</keyword>
<reference evidence="1 2" key="1">
    <citation type="journal article" date="2018" name="Nat. Ecol. Evol.">
        <title>Shark genomes provide insights into elasmobranch evolution and the origin of vertebrates.</title>
        <authorList>
            <person name="Hara Y"/>
            <person name="Yamaguchi K"/>
            <person name="Onimaru K"/>
            <person name="Kadota M"/>
            <person name="Koyanagi M"/>
            <person name="Keeley SD"/>
            <person name="Tatsumi K"/>
            <person name="Tanaka K"/>
            <person name="Motone F"/>
            <person name="Kageyama Y"/>
            <person name="Nozu R"/>
            <person name="Adachi N"/>
            <person name="Nishimura O"/>
            <person name="Nakagawa R"/>
            <person name="Tanegashima C"/>
            <person name="Kiyatake I"/>
            <person name="Matsumoto R"/>
            <person name="Murakumo K"/>
            <person name="Nishida K"/>
            <person name="Terakita A"/>
            <person name="Kuratani S"/>
            <person name="Sato K"/>
            <person name="Hyodo S Kuraku.S."/>
        </authorList>
    </citation>
    <scope>NUCLEOTIDE SEQUENCE [LARGE SCALE GENOMIC DNA]</scope>
</reference>
<accession>A0A401SJM5</accession>
<gene>
    <name evidence="1" type="ORF">chiPu_0009049</name>
</gene>
<organism evidence="1 2">
    <name type="scientific">Chiloscyllium punctatum</name>
    <name type="common">Brownbanded bambooshark</name>
    <name type="synonym">Hemiscyllium punctatum</name>
    <dbReference type="NCBI Taxonomy" id="137246"/>
    <lineage>
        <taxon>Eukaryota</taxon>
        <taxon>Metazoa</taxon>
        <taxon>Chordata</taxon>
        <taxon>Craniata</taxon>
        <taxon>Vertebrata</taxon>
        <taxon>Chondrichthyes</taxon>
        <taxon>Elasmobranchii</taxon>
        <taxon>Galeomorphii</taxon>
        <taxon>Galeoidea</taxon>
        <taxon>Orectolobiformes</taxon>
        <taxon>Hemiscylliidae</taxon>
        <taxon>Chiloscyllium</taxon>
    </lineage>
</organism>
<dbReference type="AlphaFoldDB" id="A0A401SJM5"/>
<proteinExistence type="predicted"/>